<reference evidence="2 3" key="1">
    <citation type="submission" date="2021-06" db="EMBL/GenBank/DDBJ databases">
        <title>Caerostris darwini draft genome.</title>
        <authorList>
            <person name="Kono N."/>
            <person name="Arakawa K."/>
        </authorList>
    </citation>
    <scope>NUCLEOTIDE SEQUENCE [LARGE SCALE GENOMIC DNA]</scope>
</reference>
<keyword evidence="3" id="KW-1185">Reference proteome</keyword>
<sequence length="142" mass="15890">MMAMLSRVPSFPSPMLPGNHGNGPTCQTHSKKCENTEGFRIRLADAAGKVSTLFALFFDPNPNQRLRSQGDKIRSRALYPFYPSNVLRATFLFSRPHLHRFKVLPLTPSKVVVASQRILPPRKSVPRGSKLRGGETESGHFF</sequence>
<proteinExistence type="predicted"/>
<accession>A0AAV4Q1P9</accession>
<dbReference type="AlphaFoldDB" id="A0AAV4Q1P9"/>
<name>A0AAV4Q1P9_9ARAC</name>
<feature type="compositionally biased region" description="Basic and acidic residues" evidence="1">
    <location>
        <begin position="132"/>
        <end position="142"/>
    </location>
</feature>
<organism evidence="2 3">
    <name type="scientific">Caerostris darwini</name>
    <dbReference type="NCBI Taxonomy" id="1538125"/>
    <lineage>
        <taxon>Eukaryota</taxon>
        <taxon>Metazoa</taxon>
        <taxon>Ecdysozoa</taxon>
        <taxon>Arthropoda</taxon>
        <taxon>Chelicerata</taxon>
        <taxon>Arachnida</taxon>
        <taxon>Araneae</taxon>
        <taxon>Araneomorphae</taxon>
        <taxon>Entelegynae</taxon>
        <taxon>Araneoidea</taxon>
        <taxon>Araneidae</taxon>
        <taxon>Caerostris</taxon>
    </lineage>
</organism>
<dbReference type="EMBL" id="BPLQ01003787">
    <property type="protein sequence ID" value="GIY03232.1"/>
    <property type="molecule type" value="Genomic_DNA"/>
</dbReference>
<feature type="region of interest" description="Disordered" evidence="1">
    <location>
        <begin position="123"/>
        <end position="142"/>
    </location>
</feature>
<gene>
    <name evidence="2" type="ORF">CDAR_98981</name>
</gene>
<comment type="caution">
    <text evidence="2">The sequence shown here is derived from an EMBL/GenBank/DDBJ whole genome shotgun (WGS) entry which is preliminary data.</text>
</comment>
<protein>
    <submittedName>
        <fullName evidence="2">Uncharacterized protein</fullName>
    </submittedName>
</protein>
<feature type="region of interest" description="Disordered" evidence="1">
    <location>
        <begin position="1"/>
        <end position="29"/>
    </location>
</feature>
<dbReference type="Proteomes" id="UP001054837">
    <property type="component" value="Unassembled WGS sequence"/>
</dbReference>
<evidence type="ECO:0000256" key="1">
    <source>
        <dbReference type="SAM" id="MobiDB-lite"/>
    </source>
</evidence>
<evidence type="ECO:0000313" key="2">
    <source>
        <dbReference type="EMBL" id="GIY03232.1"/>
    </source>
</evidence>
<evidence type="ECO:0000313" key="3">
    <source>
        <dbReference type="Proteomes" id="UP001054837"/>
    </source>
</evidence>